<dbReference type="GO" id="GO:0006094">
    <property type="term" value="P:gluconeogenesis"/>
    <property type="evidence" value="ECO:0007669"/>
    <property type="project" value="UniProtKB-UniPathway"/>
</dbReference>
<dbReference type="Proteomes" id="UP000193711">
    <property type="component" value="Unassembled WGS sequence"/>
</dbReference>
<keyword evidence="4" id="KW-1185">Reference proteome</keyword>
<dbReference type="PANTHER" id="PTHR21139">
    <property type="entry name" value="TRIOSEPHOSPHATE ISOMERASE"/>
    <property type="match status" value="1"/>
</dbReference>
<dbReference type="InterPro" id="IPR000652">
    <property type="entry name" value="Triosephosphate_isomerase"/>
</dbReference>
<dbReference type="GO" id="GO:0004807">
    <property type="term" value="F:triose-phosphate isomerase activity"/>
    <property type="evidence" value="ECO:0007669"/>
    <property type="project" value="UniProtKB-EC"/>
</dbReference>
<keyword evidence="2" id="KW-0324">Glycolysis</keyword>
<dbReference type="UniPathway" id="UPA00109">
    <property type="reaction ID" value="UER00189"/>
</dbReference>
<comment type="similarity">
    <text evidence="2">Belongs to the triosephosphate isomerase family.</text>
</comment>
<evidence type="ECO:0000256" key="2">
    <source>
        <dbReference type="RuleBase" id="RU363013"/>
    </source>
</evidence>
<protein>
    <recommendedName>
        <fullName evidence="2">Triosephosphate isomerase</fullName>
        <ecNumber evidence="2">5.3.1.1</ecNumber>
    </recommendedName>
</protein>
<reference evidence="4" key="1">
    <citation type="submission" date="2017-04" db="EMBL/GenBank/DDBJ databases">
        <authorList>
            <person name="Varghese N."/>
            <person name="Submissions S."/>
        </authorList>
    </citation>
    <scope>NUCLEOTIDE SEQUENCE [LARGE SCALE GENOMIC DNA]</scope>
    <source>
        <strain evidence="4">VKM Ac-2121</strain>
    </source>
</reference>
<keyword evidence="2" id="KW-0963">Cytoplasm</keyword>
<comment type="pathway">
    <text evidence="2">Carbohydrate biosynthesis; gluconeogenesis.</text>
</comment>
<dbReference type="AlphaFoldDB" id="A0A1X7NQZ8"/>
<name>A0A1X7NQZ8_9MICO</name>
<dbReference type="InterPro" id="IPR035990">
    <property type="entry name" value="TIM_sf"/>
</dbReference>
<keyword evidence="2" id="KW-0312">Gluconeogenesis</keyword>
<comment type="subunit">
    <text evidence="2">Homodimer.</text>
</comment>
<dbReference type="UniPathway" id="UPA00138"/>
<dbReference type="PANTHER" id="PTHR21139:SF2">
    <property type="entry name" value="TRIOSEPHOSPHATE ISOMERASE"/>
    <property type="match status" value="1"/>
</dbReference>
<dbReference type="InterPro" id="IPR013785">
    <property type="entry name" value="Aldolase_TIM"/>
</dbReference>
<evidence type="ECO:0000313" key="3">
    <source>
        <dbReference type="EMBL" id="SMH40477.1"/>
    </source>
</evidence>
<keyword evidence="1 2" id="KW-0413">Isomerase</keyword>
<evidence type="ECO:0000256" key="1">
    <source>
        <dbReference type="ARBA" id="ARBA00023235"/>
    </source>
</evidence>
<dbReference type="Gene3D" id="3.20.20.70">
    <property type="entry name" value="Aldolase class I"/>
    <property type="match status" value="1"/>
</dbReference>
<dbReference type="Pfam" id="PF00121">
    <property type="entry name" value="TIM"/>
    <property type="match status" value="1"/>
</dbReference>
<dbReference type="EMBL" id="FXBM01000001">
    <property type="protein sequence ID" value="SMH40477.1"/>
    <property type="molecule type" value="Genomic_DNA"/>
</dbReference>
<gene>
    <name evidence="3" type="ORF">SAMN06295885_1805</name>
</gene>
<dbReference type="STRING" id="1891671.SAMN06295885_1805"/>
<dbReference type="RefSeq" id="WP_244274807.1">
    <property type="nucleotide sequence ID" value="NZ_FXBM01000001.1"/>
</dbReference>
<dbReference type="CDD" id="cd00311">
    <property type="entry name" value="TIM"/>
    <property type="match status" value="1"/>
</dbReference>
<dbReference type="GO" id="GO:0006096">
    <property type="term" value="P:glycolytic process"/>
    <property type="evidence" value="ECO:0007669"/>
    <property type="project" value="UniProtKB-UniPathway"/>
</dbReference>
<dbReference type="SUPFAM" id="SSF51351">
    <property type="entry name" value="Triosephosphate isomerase (TIM)"/>
    <property type="match status" value="1"/>
</dbReference>
<comment type="pathway">
    <text evidence="2">Carbohydrate degradation; glycolysis; D-glyceraldehyde 3-phosphate from glycerone phosphate: step 1/1.</text>
</comment>
<dbReference type="GO" id="GO:0019563">
    <property type="term" value="P:glycerol catabolic process"/>
    <property type="evidence" value="ECO:0007669"/>
    <property type="project" value="TreeGrafter"/>
</dbReference>
<proteinExistence type="inferred from homology"/>
<dbReference type="GO" id="GO:0005829">
    <property type="term" value="C:cytosol"/>
    <property type="evidence" value="ECO:0007669"/>
    <property type="project" value="TreeGrafter"/>
</dbReference>
<dbReference type="PROSITE" id="PS51440">
    <property type="entry name" value="TIM_2"/>
    <property type="match status" value="1"/>
</dbReference>
<accession>A0A1X7NQZ8</accession>
<dbReference type="EC" id="5.3.1.1" evidence="2"/>
<comment type="subcellular location">
    <subcellularLocation>
        <location evidence="2">Cytoplasm</location>
    </subcellularLocation>
</comment>
<sequence>MLTTPAGPAPAFTIGVSLKMYFGHARTLDWATSVSELARTHPAITSGAVELFVVPTFPSLVPVGTLAAEAGIAVGAQDLFWEDAGAFTGEVSGAELREVGCRLVEIGHAERRALFGDDEERIRLKVAAAFRNDLVPLLCVGETERGSVEDAVELVLAQISAALEAADDAGALGPILAAYEPVWAIGAPEPAEPAFIAGVVTALEVALTALPGRAGSRVIYGGSAGPGLLTALEGRVPGLFLGRFAHDPEAVRTILDEALALAEARP</sequence>
<organism evidence="3 4">
    <name type="scientific">Rathayibacter oskolensis</name>
    <dbReference type="NCBI Taxonomy" id="1891671"/>
    <lineage>
        <taxon>Bacteria</taxon>
        <taxon>Bacillati</taxon>
        <taxon>Actinomycetota</taxon>
        <taxon>Actinomycetes</taxon>
        <taxon>Micrococcales</taxon>
        <taxon>Microbacteriaceae</taxon>
        <taxon>Rathayibacter</taxon>
    </lineage>
</organism>
<comment type="catalytic activity">
    <reaction evidence="2">
        <text>D-glyceraldehyde 3-phosphate = dihydroxyacetone phosphate</text>
        <dbReference type="Rhea" id="RHEA:18585"/>
        <dbReference type="ChEBI" id="CHEBI:57642"/>
        <dbReference type="ChEBI" id="CHEBI:59776"/>
        <dbReference type="EC" id="5.3.1.1"/>
    </reaction>
</comment>
<dbReference type="GO" id="GO:0046166">
    <property type="term" value="P:glyceraldehyde-3-phosphate biosynthetic process"/>
    <property type="evidence" value="ECO:0007669"/>
    <property type="project" value="TreeGrafter"/>
</dbReference>
<evidence type="ECO:0000313" key="4">
    <source>
        <dbReference type="Proteomes" id="UP000193711"/>
    </source>
</evidence>